<gene>
    <name evidence="3" type="ORF">FRZ61_21290</name>
</gene>
<dbReference type="EMBL" id="CP042582">
    <property type="protein sequence ID" value="QEX22199.1"/>
    <property type="molecule type" value="Genomic_DNA"/>
</dbReference>
<sequence length="150" mass="15199">MVSGVGGTSSLDAATLQQMRDKMFSRLDADNDGTISQSEFDAGSPSKDAAAKADQMFAAFDTDGDGRLTKSELASGFEKMSSAMKSVLLGSQGAATTGDTGTDPMQDITLQLLDSLTSSDGTSATGLGASTQQSLLSSLLGLQEQGAQAG</sequence>
<dbReference type="RefSeq" id="WP_191909388.1">
    <property type="nucleotide sequence ID" value="NZ_CP042582.1"/>
</dbReference>
<dbReference type="CDD" id="cd00051">
    <property type="entry name" value="EFh"/>
    <property type="match status" value="1"/>
</dbReference>
<reference evidence="3 4" key="1">
    <citation type="submission" date="2019-08" db="EMBL/GenBank/DDBJ databases">
        <title>Hyperibacter terrae gen. nov., sp. nov. and Hyperibacter viscosus sp. nov., two new members in the family Rhodospirillaceae isolated from the rhizosphere of Hypericum perforatum.</title>
        <authorList>
            <person name="Noviana Z."/>
        </authorList>
    </citation>
    <scope>NUCLEOTIDE SEQUENCE [LARGE SCALE GENOMIC DNA]</scope>
    <source>
        <strain evidence="3 4">R5959</strain>
    </source>
</reference>
<dbReference type="AlphaFoldDB" id="A0A5J6MXE4"/>
<accession>A0A5J6MXE4</accession>
<dbReference type="SUPFAM" id="SSF47473">
    <property type="entry name" value="EF-hand"/>
    <property type="match status" value="1"/>
</dbReference>
<dbReference type="InterPro" id="IPR002048">
    <property type="entry name" value="EF_hand_dom"/>
</dbReference>
<dbReference type="KEGG" id="hadh:FRZ61_21290"/>
<evidence type="ECO:0000256" key="1">
    <source>
        <dbReference type="SAM" id="MobiDB-lite"/>
    </source>
</evidence>
<keyword evidence="4" id="KW-1185">Reference proteome</keyword>
<dbReference type="InterPro" id="IPR011992">
    <property type="entry name" value="EF-hand-dom_pair"/>
</dbReference>
<feature type="region of interest" description="Disordered" evidence="1">
    <location>
        <begin position="24"/>
        <end position="51"/>
    </location>
</feature>
<dbReference type="Pfam" id="PF13499">
    <property type="entry name" value="EF-hand_7"/>
    <property type="match status" value="1"/>
</dbReference>
<feature type="domain" description="EF-hand" evidence="2">
    <location>
        <begin position="48"/>
        <end position="83"/>
    </location>
</feature>
<organism evidence="3 4">
    <name type="scientific">Hypericibacter adhaerens</name>
    <dbReference type="NCBI Taxonomy" id="2602016"/>
    <lineage>
        <taxon>Bacteria</taxon>
        <taxon>Pseudomonadati</taxon>
        <taxon>Pseudomonadota</taxon>
        <taxon>Alphaproteobacteria</taxon>
        <taxon>Rhodospirillales</taxon>
        <taxon>Dongiaceae</taxon>
        <taxon>Hypericibacter</taxon>
    </lineage>
</organism>
<evidence type="ECO:0000313" key="3">
    <source>
        <dbReference type="EMBL" id="QEX22199.1"/>
    </source>
</evidence>
<dbReference type="Gene3D" id="1.10.238.10">
    <property type="entry name" value="EF-hand"/>
    <property type="match status" value="2"/>
</dbReference>
<name>A0A5J6MXE4_9PROT</name>
<dbReference type="InterPro" id="IPR018247">
    <property type="entry name" value="EF_Hand_1_Ca_BS"/>
</dbReference>
<evidence type="ECO:0000259" key="2">
    <source>
        <dbReference type="PROSITE" id="PS50222"/>
    </source>
</evidence>
<protein>
    <recommendedName>
        <fullName evidence="2">EF-hand domain-containing protein</fullName>
    </recommendedName>
</protein>
<proteinExistence type="predicted"/>
<dbReference type="GO" id="GO:0005509">
    <property type="term" value="F:calcium ion binding"/>
    <property type="evidence" value="ECO:0007669"/>
    <property type="project" value="InterPro"/>
</dbReference>
<dbReference type="Proteomes" id="UP000325797">
    <property type="component" value="Chromosome"/>
</dbReference>
<evidence type="ECO:0000313" key="4">
    <source>
        <dbReference type="Proteomes" id="UP000325797"/>
    </source>
</evidence>
<dbReference type="PROSITE" id="PS00018">
    <property type="entry name" value="EF_HAND_1"/>
    <property type="match status" value="1"/>
</dbReference>
<dbReference type="PROSITE" id="PS50222">
    <property type="entry name" value="EF_HAND_2"/>
    <property type="match status" value="1"/>
</dbReference>
<dbReference type="SMART" id="SM00054">
    <property type="entry name" value="EFh"/>
    <property type="match status" value="2"/>
</dbReference>